<evidence type="ECO:0000313" key="1">
    <source>
        <dbReference type="EMBL" id="CAG6708511.1"/>
    </source>
</evidence>
<sequence length="164" mass="17776">MSCKESVIVFAFPLPGLIMRTSRVEGVHAIRRTARSTSSPTRATGLKADLSMAVLTMRRSASYSDWCVEMSFSCILDISKSGRGKAKTTLLFLGLCTHQEITVKHHGVILRGIILSNISDISITNGAYRCVSLCQTTLCRRKPPSTTIACSDCVTVFSVGSNNV</sequence>
<reference evidence="1" key="1">
    <citation type="submission" date="2021-05" db="EMBL/GenBank/DDBJ databases">
        <authorList>
            <person name="Alioto T."/>
            <person name="Alioto T."/>
            <person name="Gomez Garrido J."/>
        </authorList>
    </citation>
    <scope>NUCLEOTIDE SEQUENCE</scope>
</reference>
<dbReference type="AlphaFoldDB" id="A0A8D8UP73"/>
<accession>A0A8D8UP73</accession>
<name>A0A8D8UP73_9HEMI</name>
<organism evidence="1">
    <name type="scientific">Cacopsylla melanoneura</name>
    <dbReference type="NCBI Taxonomy" id="428564"/>
    <lineage>
        <taxon>Eukaryota</taxon>
        <taxon>Metazoa</taxon>
        <taxon>Ecdysozoa</taxon>
        <taxon>Arthropoda</taxon>
        <taxon>Hexapoda</taxon>
        <taxon>Insecta</taxon>
        <taxon>Pterygota</taxon>
        <taxon>Neoptera</taxon>
        <taxon>Paraneoptera</taxon>
        <taxon>Hemiptera</taxon>
        <taxon>Sternorrhyncha</taxon>
        <taxon>Psylloidea</taxon>
        <taxon>Psyllidae</taxon>
        <taxon>Psyllinae</taxon>
        <taxon>Cacopsylla</taxon>
    </lineage>
</organism>
<proteinExistence type="predicted"/>
<dbReference type="EMBL" id="HBUF01345089">
    <property type="protein sequence ID" value="CAG6708511.1"/>
    <property type="molecule type" value="Transcribed_RNA"/>
</dbReference>
<protein>
    <submittedName>
        <fullName evidence="1">Uncharacterized protein</fullName>
    </submittedName>
</protein>
<dbReference type="EMBL" id="HBUF01345080">
    <property type="protein sequence ID" value="CAG6708487.1"/>
    <property type="molecule type" value="Transcribed_RNA"/>
</dbReference>